<accession>A0A921KY49</accession>
<dbReference type="AlphaFoldDB" id="A0A921KY49"/>
<comment type="subcellular location">
    <subcellularLocation>
        <location evidence="10">Cell membrane</location>
        <topology evidence="10">Multi-pass membrane protein</topology>
    </subcellularLocation>
</comment>
<comment type="caution">
    <text evidence="11">The sequence shown here is derived from an EMBL/GenBank/DDBJ whole genome shotgun (WGS) entry which is preliminary data.</text>
</comment>
<keyword evidence="1 10" id="KW-0813">Transport</keyword>
<comment type="similarity">
    <text evidence="10">Belongs to the NqrB/RnfD family.</text>
</comment>
<dbReference type="NCBIfam" id="TIGR01946">
    <property type="entry name" value="rnfD"/>
    <property type="match status" value="1"/>
</dbReference>
<evidence type="ECO:0000256" key="7">
    <source>
        <dbReference type="ARBA" id="ARBA00022982"/>
    </source>
</evidence>
<keyword evidence="10" id="KW-1003">Cell membrane</keyword>
<evidence type="ECO:0000313" key="11">
    <source>
        <dbReference type="EMBL" id="HJF70371.1"/>
    </source>
</evidence>
<dbReference type="PANTHER" id="PTHR30578">
    <property type="entry name" value="ELECTRON TRANSPORT COMPLEX PROTEIN RNFD"/>
    <property type="match status" value="1"/>
</dbReference>
<feature type="transmembrane region" description="Helical" evidence="10">
    <location>
        <begin position="187"/>
        <end position="212"/>
    </location>
</feature>
<dbReference type="GO" id="GO:0005886">
    <property type="term" value="C:plasma membrane"/>
    <property type="evidence" value="ECO:0007669"/>
    <property type="project" value="UniProtKB-SubCell"/>
</dbReference>
<reference evidence="11" key="1">
    <citation type="journal article" date="2021" name="PeerJ">
        <title>Extensive microbial diversity within the chicken gut microbiome revealed by metagenomics and culture.</title>
        <authorList>
            <person name="Gilroy R."/>
            <person name="Ravi A."/>
            <person name="Getino M."/>
            <person name="Pursley I."/>
            <person name="Horton D.L."/>
            <person name="Alikhan N.F."/>
            <person name="Baker D."/>
            <person name="Gharbi K."/>
            <person name="Hall N."/>
            <person name="Watson M."/>
            <person name="Adriaenssens E.M."/>
            <person name="Foster-Nyarko E."/>
            <person name="Jarju S."/>
            <person name="Secka A."/>
            <person name="Antonio M."/>
            <person name="Oren A."/>
            <person name="Chaudhuri R.R."/>
            <person name="La Ragione R."/>
            <person name="Hildebrand F."/>
            <person name="Pallen M.J."/>
        </authorList>
    </citation>
    <scope>NUCLEOTIDE SEQUENCE</scope>
    <source>
        <strain evidence="11">6966</strain>
    </source>
</reference>
<evidence type="ECO:0000313" key="12">
    <source>
        <dbReference type="Proteomes" id="UP000742098"/>
    </source>
</evidence>
<feature type="transmembrane region" description="Helical" evidence="10">
    <location>
        <begin position="95"/>
        <end position="113"/>
    </location>
</feature>
<comment type="cofactor">
    <cofactor evidence="10">
        <name>FMN</name>
        <dbReference type="ChEBI" id="CHEBI:58210"/>
    </cofactor>
</comment>
<evidence type="ECO:0000256" key="10">
    <source>
        <dbReference type="HAMAP-Rule" id="MF_00462"/>
    </source>
</evidence>
<keyword evidence="8 10" id="KW-1133">Transmembrane helix</keyword>
<keyword evidence="4 10" id="KW-0288">FMN</keyword>
<evidence type="ECO:0000256" key="9">
    <source>
        <dbReference type="ARBA" id="ARBA00023136"/>
    </source>
</evidence>
<evidence type="ECO:0000256" key="3">
    <source>
        <dbReference type="ARBA" id="ARBA00022630"/>
    </source>
</evidence>
<dbReference type="EC" id="7.-.-.-" evidence="10"/>
<feature type="transmembrane region" description="Helical" evidence="10">
    <location>
        <begin position="301"/>
        <end position="319"/>
    </location>
</feature>
<keyword evidence="6 10" id="KW-1278">Translocase</keyword>
<feature type="transmembrane region" description="Helical" evidence="10">
    <location>
        <begin position="120"/>
        <end position="139"/>
    </location>
</feature>
<comment type="function">
    <text evidence="10">Part of a membrane-bound complex that couples electron transfer with translocation of ions across the membrane.</text>
</comment>
<keyword evidence="3 10" id="KW-0285">Flavoprotein</keyword>
<gene>
    <name evidence="10" type="primary">rnfD</name>
    <name evidence="11" type="ORF">K8V05_06420</name>
</gene>
<proteinExistence type="inferred from homology"/>
<dbReference type="InterPro" id="IPR011303">
    <property type="entry name" value="RnfD_bac"/>
</dbReference>
<name>A0A921KY49_9BACT</name>
<feature type="modified residue" description="FMN phosphoryl threonine" evidence="10">
    <location>
        <position position="158"/>
    </location>
</feature>
<feature type="transmembrane region" description="Helical" evidence="10">
    <location>
        <begin position="277"/>
        <end position="295"/>
    </location>
</feature>
<evidence type="ECO:0000256" key="8">
    <source>
        <dbReference type="ARBA" id="ARBA00022989"/>
    </source>
</evidence>
<dbReference type="InterPro" id="IPR004338">
    <property type="entry name" value="NqrB/RnfD"/>
</dbReference>
<evidence type="ECO:0000256" key="1">
    <source>
        <dbReference type="ARBA" id="ARBA00022448"/>
    </source>
</evidence>
<evidence type="ECO:0000256" key="2">
    <source>
        <dbReference type="ARBA" id="ARBA00022553"/>
    </source>
</evidence>
<dbReference type="EMBL" id="DYVS01000107">
    <property type="protein sequence ID" value="HJF70371.1"/>
    <property type="molecule type" value="Genomic_DNA"/>
</dbReference>
<reference evidence="11" key="2">
    <citation type="submission" date="2021-09" db="EMBL/GenBank/DDBJ databases">
        <authorList>
            <person name="Gilroy R."/>
        </authorList>
    </citation>
    <scope>NUCLEOTIDE SEQUENCE</scope>
    <source>
        <strain evidence="11">6966</strain>
    </source>
</reference>
<evidence type="ECO:0000256" key="4">
    <source>
        <dbReference type="ARBA" id="ARBA00022643"/>
    </source>
</evidence>
<keyword evidence="2 10" id="KW-0597">Phosphoprotein</keyword>
<evidence type="ECO:0000256" key="6">
    <source>
        <dbReference type="ARBA" id="ARBA00022967"/>
    </source>
</evidence>
<keyword evidence="9 10" id="KW-0472">Membrane</keyword>
<keyword evidence="5 10" id="KW-0812">Transmembrane</keyword>
<sequence>MSNFTISPSPHVHGGDSIEKNMYGVLIALVPTFIFSIVFFGLGAILVTLTSVAACLVFEYVIQKYLMKQRPTIWDGSAIITGVLLAFNLPSSLPLWIVVIGALVAIGIGKMSFGGLGNNIFNPALVGRVFLLISFPVQMTTWPVPNGFATADAVTGATPLALVKEAVKNGQAVGDTLSSVGITTGNLILGNIGGSLGEVAAIGLLLGFAYMLIRKIISWHIPVAIFATVIVFSGILNLADPAQFAGPVFHLFTGGLMLGAIFMATDYVTSPMTHKGMLIYGVGIGLLTVIIRVFGAYPEGMSFAILIMNGFTPLINRYCKPKRFA</sequence>
<dbReference type="PANTHER" id="PTHR30578:SF0">
    <property type="entry name" value="ION-TRANSLOCATING OXIDOREDUCTASE COMPLEX SUBUNIT D"/>
    <property type="match status" value="1"/>
</dbReference>
<dbReference type="HAMAP" id="MF_00462">
    <property type="entry name" value="RsxD_RnfD"/>
    <property type="match status" value="1"/>
</dbReference>
<feature type="transmembrane region" description="Helical" evidence="10">
    <location>
        <begin position="33"/>
        <end position="61"/>
    </location>
</feature>
<feature type="transmembrane region" description="Helical" evidence="10">
    <location>
        <begin position="219"/>
        <end position="238"/>
    </location>
</feature>
<protein>
    <recommendedName>
        <fullName evidence="10">Ion-translocating oxidoreductase complex subunit D</fullName>
        <ecNumber evidence="10">7.-.-.-</ecNumber>
    </recommendedName>
    <alternativeName>
        <fullName evidence="10">Rnf electron transport complex subunit D</fullName>
    </alternativeName>
</protein>
<dbReference type="Pfam" id="PF03116">
    <property type="entry name" value="NQR2_RnfD_RnfE"/>
    <property type="match status" value="1"/>
</dbReference>
<keyword evidence="7 10" id="KW-0249">Electron transport</keyword>
<feature type="transmembrane region" description="Helical" evidence="10">
    <location>
        <begin position="73"/>
        <end position="89"/>
    </location>
</feature>
<dbReference type="GO" id="GO:0055085">
    <property type="term" value="P:transmembrane transport"/>
    <property type="evidence" value="ECO:0007669"/>
    <property type="project" value="InterPro"/>
</dbReference>
<organism evidence="11 12">
    <name type="scientific">Butyricimonas virosa</name>
    <dbReference type="NCBI Taxonomy" id="544645"/>
    <lineage>
        <taxon>Bacteria</taxon>
        <taxon>Pseudomonadati</taxon>
        <taxon>Bacteroidota</taxon>
        <taxon>Bacteroidia</taxon>
        <taxon>Bacteroidales</taxon>
        <taxon>Odoribacteraceae</taxon>
        <taxon>Butyricimonas</taxon>
    </lineage>
</organism>
<evidence type="ECO:0000256" key="5">
    <source>
        <dbReference type="ARBA" id="ARBA00022692"/>
    </source>
</evidence>
<comment type="subunit">
    <text evidence="10">The complex is composed of six subunits: RnfA, RnfB, RnfC, RnfD, RnfE and RnfG.</text>
</comment>
<dbReference type="GO" id="GO:0022900">
    <property type="term" value="P:electron transport chain"/>
    <property type="evidence" value="ECO:0007669"/>
    <property type="project" value="UniProtKB-UniRule"/>
</dbReference>
<dbReference type="Proteomes" id="UP000742098">
    <property type="component" value="Unassembled WGS sequence"/>
</dbReference>
<feature type="transmembrane region" description="Helical" evidence="10">
    <location>
        <begin position="244"/>
        <end position="265"/>
    </location>
</feature>